<keyword evidence="1" id="KW-1133">Transmembrane helix</keyword>
<dbReference type="RefSeq" id="WP_343753193.1">
    <property type="nucleotide sequence ID" value="NZ_BAAACW010000019.1"/>
</dbReference>
<keyword evidence="3" id="KW-1185">Reference proteome</keyword>
<feature type="transmembrane region" description="Helical" evidence="1">
    <location>
        <begin position="30"/>
        <end position="50"/>
    </location>
</feature>
<gene>
    <name evidence="2" type="ORF">GCM10008932_02510</name>
</gene>
<keyword evidence="1" id="KW-0812">Transmembrane</keyword>
<protein>
    <submittedName>
        <fullName evidence="2">Uncharacterized protein</fullName>
    </submittedName>
</protein>
<keyword evidence="1" id="KW-0472">Membrane</keyword>
<evidence type="ECO:0000313" key="3">
    <source>
        <dbReference type="Proteomes" id="UP001501166"/>
    </source>
</evidence>
<evidence type="ECO:0000256" key="1">
    <source>
        <dbReference type="SAM" id="Phobius"/>
    </source>
</evidence>
<evidence type="ECO:0000313" key="2">
    <source>
        <dbReference type="EMBL" id="GAA0352986.1"/>
    </source>
</evidence>
<proteinExistence type="predicted"/>
<name>A0ABN0X215_9LACT</name>
<feature type="transmembrane region" description="Helical" evidence="1">
    <location>
        <begin position="7"/>
        <end position="24"/>
    </location>
</feature>
<dbReference type="EMBL" id="BAAACW010000019">
    <property type="protein sequence ID" value="GAA0352986.1"/>
    <property type="molecule type" value="Genomic_DNA"/>
</dbReference>
<reference evidence="2 3" key="1">
    <citation type="journal article" date="2019" name="Int. J. Syst. Evol. Microbiol.">
        <title>The Global Catalogue of Microorganisms (GCM) 10K type strain sequencing project: providing services to taxonomists for standard genome sequencing and annotation.</title>
        <authorList>
            <consortium name="The Broad Institute Genomics Platform"/>
            <consortium name="The Broad Institute Genome Sequencing Center for Infectious Disease"/>
            <person name="Wu L."/>
            <person name="Ma J."/>
        </authorList>
    </citation>
    <scope>NUCLEOTIDE SEQUENCE [LARGE SCALE GENOMIC DNA]</scope>
    <source>
        <strain evidence="2 3">JCM 12662</strain>
    </source>
</reference>
<comment type="caution">
    <text evidence="2">The sequence shown here is derived from an EMBL/GenBank/DDBJ whole genome shotgun (WGS) entry which is preliminary data.</text>
</comment>
<organism evidence="2 3">
    <name type="scientific">Alkalibacterium iburiense</name>
    <dbReference type="NCBI Taxonomy" id="290589"/>
    <lineage>
        <taxon>Bacteria</taxon>
        <taxon>Bacillati</taxon>
        <taxon>Bacillota</taxon>
        <taxon>Bacilli</taxon>
        <taxon>Lactobacillales</taxon>
        <taxon>Carnobacteriaceae</taxon>
        <taxon>Alkalibacterium</taxon>
    </lineage>
</organism>
<dbReference type="Proteomes" id="UP001501166">
    <property type="component" value="Unassembled WGS sequence"/>
</dbReference>
<accession>A0ABN0X215</accession>
<sequence>MGKNHGKFLLIIGLVIVSLSLYLVSIDPLIAGIGLLVGGWNVVNGILTLMGKSFFQSKDEDD</sequence>